<evidence type="ECO:0000313" key="2">
    <source>
        <dbReference type="EMBL" id="TWB96950.1"/>
    </source>
</evidence>
<organism evidence="2 3">
    <name type="scientific">Bradyrhizobium macuxiense</name>
    <dbReference type="NCBI Taxonomy" id="1755647"/>
    <lineage>
        <taxon>Bacteria</taxon>
        <taxon>Pseudomonadati</taxon>
        <taxon>Pseudomonadota</taxon>
        <taxon>Alphaproteobacteria</taxon>
        <taxon>Hyphomicrobiales</taxon>
        <taxon>Nitrobacteraceae</taxon>
        <taxon>Bradyrhizobium</taxon>
    </lineage>
</organism>
<reference evidence="2 3" key="1">
    <citation type="submission" date="2019-06" db="EMBL/GenBank/DDBJ databases">
        <title>Genomic Encyclopedia of Type Strains, Phase IV (KMG-V): Genome sequencing to study the core and pangenomes of soil and plant-associated prokaryotes.</title>
        <authorList>
            <person name="Whitman W."/>
        </authorList>
    </citation>
    <scope>NUCLEOTIDE SEQUENCE [LARGE SCALE GENOMIC DNA]</scope>
    <source>
        <strain evidence="2 3">BR 10355</strain>
    </source>
</reference>
<dbReference type="Pfam" id="PF00534">
    <property type="entry name" value="Glycos_transf_1"/>
    <property type="match status" value="1"/>
</dbReference>
<name>A0A560LUN8_9BRAD</name>
<gene>
    <name evidence="2" type="ORF">FBZ93_107196</name>
</gene>
<dbReference type="GO" id="GO:0016757">
    <property type="term" value="F:glycosyltransferase activity"/>
    <property type="evidence" value="ECO:0007669"/>
    <property type="project" value="InterPro"/>
</dbReference>
<feature type="domain" description="Glycosyl transferase family 1" evidence="1">
    <location>
        <begin position="475"/>
        <end position="572"/>
    </location>
</feature>
<comment type="caution">
    <text evidence="2">The sequence shown here is derived from an EMBL/GenBank/DDBJ whole genome shotgun (WGS) entry which is preliminary data.</text>
</comment>
<dbReference type="AlphaFoldDB" id="A0A560LUN8"/>
<protein>
    <submittedName>
        <fullName evidence="2">Glycosyl transferase family 1</fullName>
    </submittedName>
</protein>
<proteinExistence type="predicted"/>
<dbReference type="SUPFAM" id="SSF53756">
    <property type="entry name" value="UDP-Glycosyltransferase/glycogen phosphorylase"/>
    <property type="match status" value="1"/>
</dbReference>
<dbReference type="InterPro" id="IPR001296">
    <property type="entry name" value="Glyco_trans_1"/>
</dbReference>
<keyword evidence="2" id="KW-0808">Transferase</keyword>
<sequence length="648" mass="73139">MSIPSIEAGLERPVRQTDSAQAIEAENARALRLVDDFQRRMGRPPRVLHIGNIANNAYNNARIQRQFGIQADVLCYNYYHIMGCPEWEDGALQEGSSALGQDHFRPDWWATSLKGWKRPRWFVQGPSALCIEYLRARNAGWRTTEYLKWLELELTALQDARSGDNKGFLAKYVPRHLRFLLWLSGPGRSSHGSRQPLSLYRIWLGTLVANGVLGREGKAGGFEASWPDRISAAAWLKIARRGRQADAEARTALGALREDVRWLRTGGLRERSSSLARSLTHSFLALLERVMLKFVPVSGSGCVARSMSDPVTRAKEIETLLDEIRRDPAELDGQSLRYREEYVTIHPKPFEDVLLHYDIIQGYAIDGLIPMMNGVKNFCCYEHGTLREIPFENNLTGLICRISFQRAPTVFVTNSDVLPSVERLGLEKDKVVYLPHAFDNHKLRKFRESHPELSPPTDGPAIFFSPSRHHWKQGNSSWQKGNDVIIRAAADVARETRNFRLVFVEWGQEVADSKALIEQLGLSELVEWVPTMSKRELWHRYCVSHAVVDQFVVPALGGVGFETMALGVRLISAIDRQQTVLFFGQEPPLLAAGNVAECAGRMREVIRDPLDSLGRGAAASQWMSTYHSAERIVALQCEAYSNLLVGQW</sequence>
<evidence type="ECO:0000259" key="1">
    <source>
        <dbReference type="Pfam" id="PF00534"/>
    </source>
</evidence>
<dbReference type="Gene3D" id="3.40.50.2000">
    <property type="entry name" value="Glycogen Phosphorylase B"/>
    <property type="match status" value="2"/>
</dbReference>
<evidence type="ECO:0000313" key="3">
    <source>
        <dbReference type="Proteomes" id="UP000321304"/>
    </source>
</evidence>
<dbReference type="RefSeq" id="WP_146987751.1">
    <property type="nucleotide sequence ID" value="NZ_VITY01000007.1"/>
</dbReference>
<keyword evidence="3" id="KW-1185">Reference proteome</keyword>
<dbReference type="EMBL" id="VITY01000007">
    <property type="protein sequence ID" value="TWB96950.1"/>
    <property type="molecule type" value="Genomic_DNA"/>
</dbReference>
<accession>A0A560LUN8</accession>
<dbReference type="OrthoDB" id="8479328at2"/>
<dbReference type="Proteomes" id="UP000321304">
    <property type="component" value="Unassembled WGS sequence"/>
</dbReference>